<evidence type="ECO:0000313" key="1">
    <source>
        <dbReference type="EMBL" id="KAF4419327.1"/>
    </source>
</evidence>
<dbReference type="Proteomes" id="UP000536711">
    <property type="component" value="Unassembled WGS sequence"/>
</dbReference>
<accession>A0A8H4NFU9</accession>
<protein>
    <submittedName>
        <fullName evidence="1">Uncharacterized protein</fullName>
    </submittedName>
</protein>
<comment type="caution">
    <text evidence="1">The sequence shown here is derived from an EMBL/GenBank/DDBJ whole genome shotgun (WGS) entry which is preliminary data.</text>
</comment>
<keyword evidence="2" id="KW-1185">Reference proteome</keyword>
<dbReference type="EMBL" id="JAADJF010000383">
    <property type="protein sequence ID" value="KAF4419327.1"/>
    <property type="molecule type" value="Genomic_DNA"/>
</dbReference>
<organism evidence="1 2">
    <name type="scientific">Fusarium acutatum</name>
    <dbReference type="NCBI Taxonomy" id="78861"/>
    <lineage>
        <taxon>Eukaryota</taxon>
        <taxon>Fungi</taxon>
        <taxon>Dikarya</taxon>
        <taxon>Ascomycota</taxon>
        <taxon>Pezizomycotina</taxon>
        <taxon>Sordariomycetes</taxon>
        <taxon>Hypocreomycetidae</taxon>
        <taxon>Hypocreales</taxon>
        <taxon>Nectriaceae</taxon>
        <taxon>Fusarium</taxon>
        <taxon>Fusarium fujikuroi species complex</taxon>
    </lineage>
</organism>
<dbReference type="AlphaFoldDB" id="A0A8H4NFU9"/>
<dbReference type="OrthoDB" id="5041245at2759"/>
<name>A0A8H4NFU9_9HYPO</name>
<reference evidence="1 2" key="1">
    <citation type="submission" date="2020-01" db="EMBL/GenBank/DDBJ databases">
        <title>Identification and distribution of gene clusters putatively required for synthesis of sphingolipid metabolism inhibitors in phylogenetically diverse species of the filamentous fungus Fusarium.</title>
        <authorList>
            <person name="Kim H.-S."/>
            <person name="Busman M."/>
            <person name="Brown D.W."/>
            <person name="Divon H."/>
            <person name="Uhlig S."/>
            <person name="Proctor R.H."/>
        </authorList>
    </citation>
    <scope>NUCLEOTIDE SEQUENCE [LARGE SCALE GENOMIC DNA]</scope>
    <source>
        <strain evidence="1 2">NRRL 13308</strain>
    </source>
</reference>
<proteinExistence type="predicted"/>
<evidence type="ECO:0000313" key="2">
    <source>
        <dbReference type="Proteomes" id="UP000536711"/>
    </source>
</evidence>
<sequence length="549" mass="63030">MATVSWESIHPATRQLFHGYVGIYGSISEFLLTKYEPEPAQPVILNDMPSDLLQYGTVSNDSGSLCLRFRDAMHDAEDQDDWNTMSSQWDPWITTSTTKGNYASIPADLKESGVRLQMLHMNADSRIAELLPSYYTASIFASPTVPRVIFDRRSHQLLHTFLWISESEELQQLSWRLRVQSYHSPDVLCLDHFTQNRATERRMKIRNEHAEGFMAALLDYTEWPRSIWDLLKIVRMKDDVFDHARDRFLFQGLTLSTQDTPKLPQKKNNADAFYAVLPQVNYDSRVAHFLTLDTSPLIAMIRVHLAPMLTAANEPLELLHIQRLDSRIKTAIQECLDECSLVCYTGAWVRRSTLWATAGLAGMIDADDDDEPYPRATTPLADGSIRVLTVASTRLSEFGRAIDRILRANEMEVKELATIQQSVNEENYNEISRDLLRAYSHQVAFASKPKKKLKGGELPKLYDFMTKKPFKPNLNLAVIDWDYLFSQEKKVYGVYTHLKRLGDGGTTVFNWTWIPGGVWDEAEGEMKKVRAMKGHRDTKNSDEFWQTRF</sequence>
<gene>
    <name evidence="1" type="ORF">FACUT_11495</name>
</gene>